<feature type="compositionally biased region" description="Low complexity" evidence="11">
    <location>
        <begin position="358"/>
        <end position="394"/>
    </location>
</feature>
<keyword evidence="12" id="KW-0732">Signal</keyword>
<sequence>MAFERTTLFLTLFSVFLSQCFSALGYDTSRSDNLAVYWGQNSYGATHPDPSSWQKRLSTYCQDDVINAIPLAFLHVFFSTGGLPEINMANICNNNDQPVFSGTSLANCQFLASDIKACQARGKIVTLSLGGATGAASFTSDAQAEAFATTVWNLFLGGSSSTRPFGDAVLDGVDLDIEGGSGAYLPTFVRKIRSLSSGASKKYYLTAAPQCPFPDAYLGSVINAVGFDAIYVQFITTGVGELNNYNNQDVSGSVIHALNIFDSFRFATKAWNFATWDNWAKATSPNKSVKIFLGAPAASTAAGSGYVDANTLSNIAKAMKASYSSFGGVMLWDASQAYGNGRYDVAIKNALGGAAGTPIPTTTTRATTSTATTARPTTTTTTARPTTTTTPGTGSCAGVAPWTSTVVYLGGAQVTYNGHLWQAQWWSQADTPGGAAGVWIDKGACTSRLATAQPNIAASTAAPAVKDAKVSEKLNVARRSSRIFKE</sequence>
<dbReference type="OrthoDB" id="6020543at2759"/>
<keyword evidence="3" id="KW-0147">Chitin-binding</keyword>
<dbReference type="CDD" id="cd02877">
    <property type="entry name" value="GH18_hevamine_XipI_class_III"/>
    <property type="match status" value="1"/>
</dbReference>
<dbReference type="SMART" id="SM00495">
    <property type="entry name" value="ChtBD3"/>
    <property type="match status" value="1"/>
</dbReference>
<evidence type="ECO:0000256" key="8">
    <source>
        <dbReference type="ARBA" id="ARBA00023326"/>
    </source>
</evidence>
<dbReference type="InterPro" id="IPR045321">
    <property type="entry name" value="Cts1-like"/>
</dbReference>
<dbReference type="InterPro" id="IPR001579">
    <property type="entry name" value="Glyco_hydro_18_chit_AS"/>
</dbReference>
<dbReference type="GO" id="GO:0000272">
    <property type="term" value="P:polysaccharide catabolic process"/>
    <property type="evidence" value="ECO:0007669"/>
    <property type="project" value="UniProtKB-KW"/>
</dbReference>
<keyword evidence="6" id="KW-0119">Carbohydrate metabolism</keyword>
<dbReference type="SUPFAM" id="SSF51445">
    <property type="entry name" value="(Trans)glycosidases"/>
    <property type="match status" value="1"/>
</dbReference>
<feature type="region of interest" description="Disordered" evidence="11">
    <location>
        <begin position="358"/>
        <end position="395"/>
    </location>
</feature>
<comment type="caution">
    <text evidence="14">The sequence shown here is derived from an EMBL/GenBank/DDBJ whole genome shotgun (WGS) entry which is preliminary data.</text>
</comment>
<feature type="chain" id="PRO_5035925514" description="chitinase" evidence="12">
    <location>
        <begin position="23"/>
        <end position="486"/>
    </location>
</feature>
<proteinExistence type="inferred from homology"/>
<evidence type="ECO:0000256" key="10">
    <source>
        <dbReference type="RuleBase" id="RU004453"/>
    </source>
</evidence>
<gene>
    <name evidence="14" type="ORF">AAE3_LOCUS7752</name>
</gene>
<evidence type="ECO:0000256" key="3">
    <source>
        <dbReference type="ARBA" id="ARBA00022669"/>
    </source>
</evidence>
<keyword evidence="15" id="KW-1185">Reference proteome</keyword>
<evidence type="ECO:0000313" key="14">
    <source>
        <dbReference type="EMBL" id="CAA7265567.1"/>
    </source>
</evidence>
<evidence type="ECO:0000256" key="2">
    <source>
        <dbReference type="ARBA" id="ARBA00012729"/>
    </source>
</evidence>
<evidence type="ECO:0000256" key="12">
    <source>
        <dbReference type="SAM" id="SignalP"/>
    </source>
</evidence>
<dbReference type="PROSITE" id="PS51910">
    <property type="entry name" value="GH18_2"/>
    <property type="match status" value="1"/>
</dbReference>
<dbReference type="PROSITE" id="PS01095">
    <property type="entry name" value="GH18_1"/>
    <property type="match status" value="1"/>
</dbReference>
<evidence type="ECO:0000313" key="15">
    <source>
        <dbReference type="Proteomes" id="UP000467700"/>
    </source>
</evidence>
<dbReference type="InterPro" id="IPR050542">
    <property type="entry name" value="Glycosyl_Hydrlase18_Chitinase"/>
</dbReference>
<dbReference type="PANTHER" id="PTHR45708:SF49">
    <property type="entry name" value="ENDOCHITINASE"/>
    <property type="match status" value="1"/>
</dbReference>
<keyword evidence="7 9" id="KW-0326">Glycosidase</keyword>
<dbReference type="CDD" id="cd12215">
    <property type="entry name" value="ChiC_BD"/>
    <property type="match status" value="1"/>
</dbReference>
<name>A0A8S0WLV5_CYCAE</name>
<dbReference type="GO" id="GO:0005576">
    <property type="term" value="C:extracellular region"/>
    <property type="evidence" value="ECO:0007669"/>
    <property type="project" value="InterPro"/>
</dbReference>
<evidence type="ECO:0000259" key="13">
    <source>
        <dbReference type="PROSITE" id="PS51910"/>
    </source>
</evidence>
<dbReference type="Proteomes" id="UP000467700">
    <property type="component" value="Unassembled WGS sequence"/>
</dbReference>
<accession>A0A8S0WLV5</accession>
<dbReference type="Pfam" id="PF00704">
    <property type="entry name" value="Glyco_hydro_18"/>
    <property type="match status" value="1"/>
</dbReference>
<dbReference type="Gene3D" id="2.10.10.20">
    <property type="entry name" value="Carbohydrate-binding module superfamily 5/12"/>
    <property type="match status" value="1"/>
</dbReference>
<dbReference type="InterPro" id="IPR017853">
    <property type="entry name" value="GH"/>
</dbReference>
<dbReference type="InterPro" id="IPR001223">
    <property type="entry name" value="Glyco_hydro18_cat"/>
</dbReference>
<dbReference type="SUPFAM" id="SSF51055">
    <property type="entry name" value="Carbohydrate binding domain"/>
    <property type="match status" value="1"/>
</dbReference>
<dbReference type="GO" id="GO:0008843">
    <property type="term" value="F:endochitinase activity"/>
    <property type="evidence" value="ECO:0007669"/>
    <property type="project" value="UniProtKB-EC"/>
</dbReference>
<protein>
    <recommendedName>
        <fullName evidence="2">chitinase</fullName>
        <ecNumber evidence="2">3.2.1.14</ecNumber>
    </recommendedName>
</protein>
<evidence type="ECO:0000256" key="7">
    <source>
        <dbReference type="ARBA" id="ARBA00023295"/>
    </source>
</evidence>
<dbReference type="EC" id="3.2.1.14" evidence="2"/>
<organism evidence="14 15">
    <name type="scientific">Cyclocybe aegerita</name>
    <name type="common">Black poplar mushroom</name>
    <name type="synonym">Agrocybe aegerita</name>
    <dbReference type="NCBI Taxonomy" id="1973307"/>
    <lineage>
        <taxon>Eukaryota</taxon>
        <taxon>Fungi</taxon>
        <taxon>Dikarya</taxon>
        <taxon>Basidiomycota</taxon>
        <taxon>Agaricomycotina</taxon>
        <taxon>Agaricomycetes</taxon>
        <taxon>Agaricomycetidae</taxon>
        <taxon>Agaricales</taxon>
        <taxon>Agaricineae</taxon>
        <taxon>Bolbitiaceae</taxon>
        <taxon>Cyclocybe</taxon>
    </lineage>
</organism>
<dbReference type="AlphaFoldDB" id="A0A8S0WLV5"/>
<keyword evidence="5" id="KW-0146">Chitin degradation</keyword>
<dbReference type="PANTHER" id="PTHR45708">
    <property type="entry name" value="ENDOCHITINASE"/>
    <property type="match status" value="1"/>
</dbReference>
<evidence type="ECO:0000256" key="5">
    <source>
        <dbReference type="ARBA" id="ARBA00023024"/>
    </source>
</evidence>
<evidence type="ECO:0000256" key="6">
    <source>
        <dbReference type="ARBA" id="ARBA00023277"/>
    </source>
</evidence>
<dbReference type="InterPro" id="IPR036573">
    <property type="entry name" value="CBM_sf_5/12"/>
</dbReference>
<evidence type="ECO:0000256" key="11">
    <source>
        <dbReference type="SAM" id="MobiDB-lite"/>
    </source>
</evidence>
<keyword evidence="8" id="KW-0624">Polysaccharide degradation</keyword>
<feature type="domain" description="GH18" evidence="13">
    <location>
        <begin position="32"/>
        <end position="354"/>
    </location>
</feature>
<evidence type="ECO:0000256" key="9">
    <source>
        <dbReference type="RuleBase" id="RU000489"/>
    </source>
</evidence>
<dbReference type="GO" id="GO:0030246">
    <property type="term" value="F:carbohydrate binding"/>
    <property type="evidence" value="ECO:0007669"/>
    <property type="project" value="InterPro"/>
</dbReference>
<feature type="signal peptide" evidence="12">
    <location>
        <begin position="1"/>
        <end position="22"/>
    </location>
</feature>
<comment type="catalytic activity">
    <reaction evidence="1">
        <text>Random endo-hydrolysis of N-acetyl-beta-D-glucosaminide (1-&gt;4)-beta-linkages in chitin and chitodextrins.</text>
        <dbReference type="EC" id="3.2.1.14"/>
    </reaction>
</comment>
<dbReference type="GO" id="GO:0008061">
    <property type="term" value="F:chitin binding"/>
    <property type="evidence" value="ECO:0007669"/>
    <property type="project" value="UniProtKB-KW"/>
</dbReference>
<keyword evidence="4 9" id="KW-0378">Hydrolase</keyword>
<dbReference type="GO" id="GO:0006032">
    <property type="term" value="P:chitin catabolic process"/>
    <property type="evidence" value="ECO:0007669"/>
    <property type="project" value="UniProtKB-KW"/>
</dbReference>
<evidence type="ECO:0000256" key="4">
    <source>
        <dbReference type="ARBA" id="ARBA00022801"/>
    </source>
</evidence>
<evidence type="ECO:0000256" key="1">
    <source>
        <dbReference type="ARBA" id="ARBA00000822"/>
    </source>
</evidence>
<dbReference type="Pfam" id="PF02839">
    <property type="entry name" value="CBM_5_12"/>
    <property type="match status" value="1"/>
</dbReference>
<comment type="similarity">
    <text evidence="10">Belongs to the glycosyl hydrolase 18 family.</text>
</comment>
<dbReference type="Gene3D" id="3.20.20.80">
    <property type="entry name" value="Glycosidases"/>
    <property type="match status" value="1"/>
</dbReference>
<dbReference type="InterPro" id="IPR003610">
    <property type="entry name" value="CBM5/12"/>
</dbReference>
<dbReference type="EMBL" id="CACVBS010000049">
    <property type="protein sequence ID" value="CAA7265567.1"/>
    <property type="molecule type" value="Genomic_DNA"/>
</dbReference>
<reference evidence="14 15" key="1">
    <citation type="submission" date="2020-01" db="EMBL/GenBank/DDBJ databases">
        <authorList>
            <person name="Gupta K D."/>
        </authorList>
    </citation>
    <scope>NUCLEOTIDE SEQUENCE [LARGE SCALE GENOMIC DNA]</scope>
</reference>